<keyword evidence="2" id="KW-0732">Signal</keyword>
<dbReference type="Proteomes" id="UP000886520">
    <property type="component" value="Chromosome 12"/>
</dbReference>
<organism evidence="3 4">
    <name type="scientific">Adiantum capillus-veneris</name>
    <name type="common">Maidenhair fern</name>
    <dbReference type="NCBI Taxonomy" id="13818"/>
    <lineage>
        <taxon>Eukaryota</taxon>
        <taxon>Viridiplantae</taxon>
        <taxon>Streptophyta</taxon>
        <taxon>Embryophyta</taxon>
        <taxon>Tracheophyta</taxon>
        <taxon>Polypodiopsida</taxon>
        <taxon>Polypodiidae</taxon>
        <taxon>Polypodiales</taxon>
        <taxon>Pteridineae</taxon>
        <taxon>Pteridaceae</taxon>
        <taxon>Vittarioideae</taxon>
        <taxon>Adiantum</taxon>
    </lineage>
</organism>
<evidence type="ECO:0000256" key="1">
    <source>
        <dbReference type="SAM" id="Phobius"/>
    </source>
</evidence>
<proteinExistence type="predicted"/>
<feature type="signal peptide" evidence="2">
    <location>
        <begin position="1"/>
        <end position="21"/>
    </location>
</feature>
<name>A0A9D4UQK1_ADICA</name>
<keyword evidence="4" id="KW-1185">Reference proteome</keyword>
<evidence type="ECO:0000313" key="4">
    <source>
        <dbReference type="Proteomes" id="UP000886520"/>
    </source>
</evidence>
<evidence type="ECO:0000313" key="3">
    <source>
        <dbReference type="EMBL" id="KAI5072095.1"/>
    </source>
</evidence>
<reference evidence="3" key="1">
    <citation type="submission" date="2021-01" db="EMBL/GenBank/DDBJ databases">
        <title>Adiantum capillus-veneris genome.</title>
        <authorList>
            <person name="Fang Y."/>
            <person name="Liao Q."/>
        </authorList>
    </citation>
    <scope>NUCLEOTIDE SEQUENCE</scope>
    <source>
        <strain evidence="3">H3</strain>
        <tissue evidence="3">Leaf</tissue>
    </source>
</reference>
<evidence type="ECO:0000256" key="2">
    <source>
        <dbReference type="SAM" id="SignalP"/>
    </source>
</evidence>
<comment type="caution">
    <text evidence="3">The sequence shown here is derived from an EMBL/GenBank/DDBJ whole genome shotgun (WGS) entry which is preliminary data.</text>
</comment>
<feature type="chain" id="PRO_5038847143" evidence="2">
    <location>
        <begin position="22"/>
        <end position="273"/>
    </location>
</feature>
<feature type="transmembrane region" description="Helical" evidence="1">
    <location>
        <begin position="210"/>
        <end position="237"/>
    </location>
</feature>
<keyword evidence="1" id="KW-0812">Transmembrane</keyword>
<dbReference type="AlphaFoldDB" id="A0A9D4UQK1"/>
<accession>A0A9D4UQK1</accession>
<protein>
    <submittedName>
        <fullName evidence="3">Uncharacterized protein</fullName>
    </submittedName>
</protein>
<keyword evidence="1" id="KW-0472">Membrane</keyword>
<sequence length="273" mass="29832">MKLVFVPQALRFLGLLGPSLACTCLKLIVSSQPVPREREAPGRWPKVAGQASRGISAVCGVWELLPYVKAPTDPHGYLSLSLLVPTSRVTSPSLSALLSIVTPLLSPLLCPVTRLLCPTSTLPCLRPALHYDALLAYRASALPCLHPLPAAHLHWHLHRASPTPNAEGGRRWTRVTFVLSVMAQGALKVAEMEEERICIKPLGPASRSRLWLFVFLYNDVTLLLMTLMWELALALLFPWIRTVVHRASHLSLPMTCAPTMPFCIGPCAVGCSS</sequence>
<keyword evidence="1" id="KW-1133">Transmembrane helix</keyword>
<gene>
    <name evidence="3" type="ORF">GOP47_0012201</name>
</gene>
<dbReference type="EMBL" id="JABFUD020000012">
    <property type="protein sequence ID" value="KAI5072095.1"/>
    <property type="molecule type" value="Genomic_DNA"/>
</dbReference>